<reference evidence="2" key="1">
    <citation type="submission" date="2022-04" db="EMBL/GenBank/DDBJ databases">
        <title>Carnegiea gigantea Genome sequencing and assembly v2.</title>
        <authorList>
            <person name="Copetti D."/>
            <person name="Sanderson M.J."/>
            <person name="Burquez A."/>
            <person name="Wojciechowski M.F."/>
        </authorList>
    </citation>
    <scope>NUCLEOTIDE SEQUENCE</scope>
    <source>
        <strain evidence="2">SGP5-SGP5p</strain>
        <tissue evidence="2">Aerial part</tissue>
    </source>
</reference>
<proteinExistence type="predicted"/>
<comment type="caution">
    <text evidence="2">The sequence shown here is derived from an EMBL/GenBank/DDBJ whole genome shotgun (WGS) entry which is preliminary data.</text>
</comment>
<evidence type="ECO:0000256" key="1">
    <source>
        <dbReference type="SAM" id="Phobius"/>
    </source>
</evidence>
<keyword evidence="1" id="KW-0472">Membrane</keyword>
<dbReference type="AlphaFoldDB" id="A0A9Q1K5K7"/>
<evidence type="ECO:0000313" key="3">
    <source>
        <dbReference type="Proteomes" id="UP001153076"/>
    </source>
</evidence>
<dbReference type="OrthoDB" id="1738566at2759"/>
<dbReference type="Proteomes" id="UP001153076">
    <property type="component" value="Unassembled WGS sequence"/>
</dbReference>
<dbReference type="EMBL" id="JAKOGI010000328">
    <property type="protein sequence ID" value="KAJ8436821.1"/>
    <property type="molecule type" value="Genomic_DNA"/>
</dbReference>
<keyword evidence="1" id="KW-0812">Transmembrane</keyword>
<organism evidence="2 3">
    <name type="scientific">Carnegiea gigantea</name>
    <dbReference type="NCBI Taxonomy" id="171969"/>
    <lineage>
        <taxon>Eukaryota</taxon>
        <taxon>Viridiplantae</taxon>
        <taxon>Streptophyta</taxon>
        <taxon>Embryophyta</taxon>
        <taxon>Tracheophyta</taxon>
        <taxon>Spermatophyta</taxon>
        <taxon>Magnoliopsida</taxon>
        <taxon>eudicotyledons</taxon>
        <taxon>Gunneridae</taxon>
        <taxon>Pentapetalae</taxon>
        <taxon>Caryophyllales</taxon>
        <taxon>Cactineae</taxon>
        <taxon>Cactaceae</taxon>
        <taxon>Cactoideae</taxon>
        <taxon>Echinocereeae</taxon>
        <taxon>Carnegiea</taxon>
    </lineage>
</organism>
<accession>A0A9Q1K5K7</accession>
<keyword evidence="1" id="KW-1133">Transmembrane helix</keyword>
<gene>
    <name evidence="2" type="ORF">Cgig2_032049</name>
</gene>
<name>A0A9Q1K5K7_9CARY</name>
<sequence length="163" mass="18494">MKEIAQSSLLITIKHSLYPPIFPTHQIQIKTHLQKPIISAKWGKRRYGSQRFGSAVDLVAMAVAALGEEETREKDLAVDRGKQSGSFFWALLVVCVFAVCCLEMGWKRKIKDWVLGFRCGAALMGLGWRNNQNFVRWVDGFGSNNLPNFVIIPKSSKKGRRWI</sequence>
<evidence type="ECO:0000313" key="2">
    <source>
        <dbReference type="EMBL" id="KAJ8436821.1"/>
    </source>
</evidence>
<keyword evidence="3" id="KW-1185">Reference proteome</keyword>
<protein>
    <submittedName>
        <fullName evidence="2">Uncharacterized protein</fullName>
    </submittedName>
</protein>
<feature type="transmembrane region" description="Helical" evidence="1">
    <location>
        <begin position="87"/>
        <end position="106"/>
    </location>
</feature>